<evidence type="ECO:0000259" key="1">
    <source>
        <dbReference type="Pfam" id="PF01408"/>
    </source>
</evidence>
<dbReference type="OrthoDB" id="15981at2759"/>
<dbReference type="SUPFAM" id="SSF51735">
    <property type="entry name" value="NAD(P)-binding Rossmann-fold domains"/>
    <property type="match status" value="1"/>
</dbReference>
<dbReference type="EMBL" id="CAJVPG010000434">
    <property type="protein sequence ID" value="CAG8417348.1"/>
    <property type="molecule type" value="Genomic_DNA"/>
</dbReference>
<dbReference type="GO" id="GO:0006740">
    <property type="term" value="P:NADPH regeneration"/>
    <property type="evidence" value="ECO:0007669"/>
    <property type="project" value="TreeGrafter"/>
</dbReference>
<dbReference type="PANTHER" id="PTHR42840">
    <property type="entry name" value="NAD(P)-BINDING ROSSMANN-FOLD SUPERFAMILY PROTEIN-RELATED"/>
    <property type="match status" value="1"/>
</dbReference>
<comment type="caution">
    <text evidence="2">The sequence shown here is derived from an EMBL/GenBank/DDBJ whole genome shotgun (WGS) entry which is preliminary data.</text>
</comment>
<dbReference type="GO" id="GO:0016491">
    <property type="term" value="F:oxidoreductase activity"/>
    <property type="evidence" value="ECO:0007669"/>
    <property type="project" value="TreeGrafter"/>
</dbReference>
<evidence type="ECO:0000313" key="3">
    <source>
        <dbReference type="Proteomes" id="UP001152649"/>
    </source>
</evidence>
<name>A0A9W4JSH2_9EURO</name>
<accession>A0A9W4JSH2</accession>
<proteinExistence type="predicted"/>
<dbReference type="Gene3D" id="3.40.50.720">
    <property type="entry name" value="NAD(P)-binding Rossmann-like Domain"/>
    <property type="match status" value="1"/>
</dbReference>
<keyword evidence="3" id="KW-1185">Reference proteome</keyword>
<dbReference type="Gene3D" id="3.30.360.10">
    <property type="entry name" value="Dihydrodipicolinate Reductase, domain 2"/>
    <property type="match status" value="1"/>
</dbReference>
<dbReference type="Pfam" id="PF01408">
    <property type="entry name" value="GFO_IDH_MocA"/>
    <property type="match status" value="1"/>
</dbReference>
<organism evidence="2 3">
    <name type="scientific">Penicillium salamii</name>
    <dbReference type="NCBI Taxonomy" id="1612424"/>
    <lineage>
        <taxon>Eukaryota</taxon>
        <taxon>Fungi</taxon>
        <taxon>Dikarya</taxon>
        <taxon>Ascomycota</taxon>
        <taxon>Pezizomycotina</taxon>
        <taxon>Eurotiomycetes</taxon>
        <taxon>Eurotiomycetidae</taxon>
        <taxon>Eurotiales</taxon>
        <taxon>Aspergillaceae</taxon>
        <taxon>Penicillium</taxon>
    </lineage>
</organism>
<sequence length="362" mass="40163">MSSTSSPVRVGLIGCGEIAQVVHIPTLNLLSTFFTITYLCDVSPAALKSCQGRALGTPKTTGDPVELCSSPEVDVVFVLNSNEYHADRAILALQNDKFVFLEKPVALNQRDLNRVRDVETASKGQVMVGYMRRYAPAFAQFREEIGDRNDILFARVRDIIGPNIAFVSQSGTFPERFTDFPAEQIEDKEARFKDQIAQALAECGKQPSDQLAKFWSLLSGLGTHDLSAMREALGMPDKVIGVSPTFPFWNVLFQYPGFVVSYESGIDNVPRFDAHIEVYTPKKTIKIEYDTPYVKGLPTKLYITSNKDGVLEQSGVRTTYEDSYTIELLALHETITGGKPVKTTIEDAANDMKLLEMIVRAV</sequence>
<dbReference type="InterPro" id="IPR036291">
    <property type="entry name" value="NAD(P)-bd_dom_sf"/>
</dbReference>
<gene>
    <name evidence="2" type="ORF">PSALAMII_LOCUS9469</name>
</gene>
<evidence type="ECO:0000313" key="2">
    <source>
        <dbReference type="EMBL" id="CAG8417348.1"/>
    </source>
</evidence>
<dbReference type="AlphaFoldDB" id="A0A9W4JSH2"/>
<dbReference type="Proteomes" id="UP001152649">
    <property type="component" value="Unassembled WGS sequence"/>
</dbReference>
<dbReference type="PANTHER" id="PTHR42840:SF7">
    <property type="entry name" value="BINDING ROSSMANN FOLD OXIDOREDUCTASE, PUTATIVE (AFU_ORTHOLOGUE AFUA_4G10190)-RELATED"/>
    <property type="match status" value="1"/>
</dbReference>
<protein>
    <recommendedName>
        <fullName evidence="1">Gfo/Idh/MocA-like oxidoreductase N-terminal domain-containing protein</fullName>
    </recommendedName>
</protein>
<dbReference type="GO" id="GO:0000166">
    <property type="term" value="F:nucleotide binding"/>
    <property type="evidence" value="ECO:0007669"/>
    <property type="project" value="InterPro"/>
</dbReference>
<feature type="domain" description="Gfo/Idh/MocA-like oxidoreductase N-terminal" evidence="1">
    <location>
        <begin position="8"/>
        <end position="130"/>
    </location>
</feature>
<dbReference type="GO" id="GO:0005737">
    <property type="term" value="C:cytoplasm"/>
    <property type="evidence" value="ECO:0007669"/>
    <property type="project" value="TreeGrafter"/>
</dbReference>
<dbReference type="InterPro" id="IPR000683">
    <property type="entry name" value="Gfo/Idh/MocA-like_OxRdtase_N"/>
</dbReference>
<reference evidence="2" key="1">
    <citation type="submission" date="2021-07" db="EMBL/GenBank/DDBJ databases">
        <authorList>
            <person name="Branca A.L. A."/>
        </authorList>
    </citation>
    <scope>NUCLEOTIDE SEQUENCE</scope>
</reference>